<dbReference type="InterPro" id="IPR004088">
    <property type="entry name" value="KH_dom_type_1"/>
</dbReference>
<dbReference type="PIRSF" id="PIRSF005499">
    <property type="entry name" value="PNPase"/>
    <property type="match status" value="1"/>
</dbReference>
<dbReference type="Pfam" id="PF03725">
    <property type="entry name" value="RNase_PH_C"/>
    <property type="match status" value="2"/>
</dbReference>
<dbReference type="InterPro" id="IPR001247">
    <property type="entry name" value="ExoRNase_PH_dom1"/>
</dbReference>
<evidence type="ECO:0000256" key="6">
    <source>
        <dbReference type="ARBA" id="ARBA00022884"/>
    </source>
</evidence>
<dbReference type="Proteomes" id="UP001652542">
    <property type="component" value="Unassembled WGS sequence"/>
</dbReference>
<name>A0ABT2Z7V6_9RHOB</name>
<dbReference type="InterPro" id="IPR012340">
    <property type="entry name" value="NA-bd_OB-fold"/>
</dbReference>
<proteinExistence type="inferred from homology"/>
<dbReference type="Pfam" id="PF00013">
    <property type="entry name" value="KH_1"/>
    <property type="match status" value="1"/>
</dbReference>
<dbReference type="PROSITE" id="PS50126">
    <property type="entry name" value="S1"/>
    <property type="match status" value="1"/>
</dbReference>
<organism evidence="9 10">
    <name type="scientific">Albidovulum marisflavi</name>
    <dbReference type="NCBI Taxonomy" id="2984159"/>
    <lineage>
        <taxon>Bacteria</taxon>
        <taxon>Pseudomonadati</taxon>
        <taxon>Pseudomonadota</taxon>
        <taxon>Alphaproteobacteria</taxon>
        <taxon>Rhodobacterales</taxon>
        <taxon>Paracoccaceae</taxon>
        <taxon>Albidovulum</taxon>
    </lineage>
</organism>
<evidence type="ECO:0000256" key="5">
    <source>
        <dbReference type="ARBA" id="ARBA00022842"/>
    </source>
</evidence>
<dbReference type="NCBIfam" id="NF008805">
    <property type="entry name" value="PRK11824.1"/>
    <property type="match status" value="1"/>
</dbReference>
<evidence type="ECO:0000313" key="9">
    <source>
        <dbReference type="EMBL" id="MCV2867222.1"/>
    </source>
</evidence>
<dbReference type="Gene3D" id="3.30.1370.10">
    <property type="entry name" value="K Homology domain, type 1"/>
    <property type="match status" value="1"/>
</dbReference>
<dbReference type="RefSeq" id="WP_263732888.1">
    <property type="nucleotide sequence ID" value="NZ_JAOWKY010000001.1"/>
</dbReference>
<comment type="caution">
    <text evidence="9">The sequence shown here is derived from an EMBL/GenBank/DDBJ whole genome shotgun (WGS) entry which is preliminary data.</text>
</comment>
<evidence type="ECO:0000256" key="4">
    <source>
        <dbReference type="ARBA" id="ARBA00022695"/>
    </source>
</evidence>
<reference evidence="9 10" key="1">
    <citation type="submission" date="2022-10" db="EMBL/GenBank/DDBJ databases">
        <title>Defluviimonas sp. nov., isolated from ocean surface water.</title>
        <authorList>
            <person name="He W."/>
            <person name="Wang L."/>
            <person name="Zhang D.-F."/>
        </authorList>
    </citation>
    <scope>NUCLEOTIDE SEQUENCE [LARGE SCALE GENOMIC DNA]</scope>
    <source>
        <strain evidence="9 10">WL0002</strain>
    </source>
</reference>
<evidence type="ECO:0000313" key="10">
    <source>
        <dbReference type="Proteomes" id="UP001652542"/>
    </source>
</evidence>
<dbReference type="CDD" id="cd11363">
    <property type="entry name" value="RNase_PH_PNPase_1"/>
    <property type="match status" value="1"/>
</dbReference>
<evidence type="ECO:0000256" key="1">
    <source>
        <dbReference type="ARBA" id="ARBA00007404"/>
    </source>
</evidence>
<accession>A0ABT2Z7V6</accession>
<dbReference type="SUPFAM" id="SSF54791">
    <property type="entry name" value="Eukaryotic type KH-domain (KH-domain type I)"/>
    <property type="match status" value="1"/>
</dbReference>
<dbReference type="CDD" id="cd11364">
    <property type="entry name" value="RNase_PH_PNPase_2"/>
    <property type="match status" value="1"/>
</dbReference>
<dbReference type="GO" id="GO:0004654">
    <property type="term" value="F:polyribonucleotide nucleotidyltransferase activity"/>
    <property type="evidence" value="ECO:0007669"/>
    <property type="project" value="UniProtKB-EC"/>
</dbReference>
<comment type="function">
    <text evidence="7">Involved in mRNA degradation. Catalyzes the phosphorolysis of single-stranded polyribonucleotides processively in the 3'- to 5'-direction.</text>
</comment>
<dbReference type="CDD" id="cd02393">
    <property type="entry name" value="KH-I_PNPase"/>
    <property type="match status" value="1"/>
</dbReference>
<dbReference type="InterPro" id="IPR036345">
    <property type="entry name" value="ExoRNase_PH_dom2_sf"/>
</dbReference>
<dbReference type="Gene3D" id="2.40.50.140">
    <property type="entry name" value="Nucleic acid-binding proteins"/>
    <property type="match status" value="1"/>
</dbReference>
<evidence type="ECO:0000256" key="3">
    <source>
        <dbReference type="ARBA" id="ARBA00022679"/>
    </source>
</evidence>
<dbReference type="PANTHER" id="PTHR11252">
    <property type="entry name" value="POLYRIBONUCLEOTIDE NUCLEOTIDYLTRANSFERASE"/>
    <property type="match status" value="1"/>
</dbReference>
<comment type="catalytic activity">
    <reaction evidence="7">
        <text>RNA(n+1) + phosphate = RNA(n) + a ribonucleoside 5'-diphosphate</text>
        <dbReference type="Rhea" id="RHEA:22096"/>
        <dbReference type="Rhea" id="RHEA-COMP:14527"/>
        <dbReference type="Rhea" id="RHEA-COMP:17342"/>
        <dbReference type="ChEBI" id="CHEBI:43474"/>
        <dbReference type="ChEBI" id="CHEBI:57930"/>
        <dbReference type="ChEBI" id="CHEBI:140395"/>
        <dbReference type="EC" id="2.7.7.8"/>
    </reaction>
</comment>
<dbReference type="SUPFAM" id="SSF54211">
    <property type="entry name" value="Ribosomal protein S5 domain 2-like"/>
    <property type="match status" value="2"/>
</dbReference>
<dbReference type="Gene3D" id="3.30.230.70">
    <property type="entry name" value="GHMP Kinase, N-terminal domain"/>
    <property type="match status" value="2"/>
</dbReference>
<dbReference type="SUPFAM" id="SSF55666">
    <property type="entry name" value="Ribonuclease PH domain 2-like"/>
    <property type="match status" value="2"/>
</dbReference>
<dbReference type="Pfam" id="PF01138">
    <property type="entry name" value="RNase_PH"/>
    <property type="match status" value="2"/>
</dbReference>
<keyword evidence="5 7" id="KW-0460">Magnesium</keyword>
<keyword evidence="2 7" id="KW-0963">Cytoplasm</keyword>
<evidence type="ECO:0000256" key="2">
    <source>
        <dbReference type="ARBA" id="ARBA00022490"/>
    </source>
</evidence>
<keyword evidence="10" id="KW-1185">Reference proteome</keyword>
<comment type="similarity">
    <text evidence="1 7">Belongs to the polyribonucleotide nucleotidyltransferase family.</text>
</comment>
<evidence type="ECO:0000259" key="8">
    <source>
        <dbReference type="PROSITE" id="PS50126"/>
    </source>
</evidence>
<dbReference type="PANTHER" id="PTHR11252:SF0">
    <property type="entry name" value="POLYRIBONUCLEOTIDE NUCLEOTIDYLTRANSFERASE 1, MITOCHONDRIAL"/>
    <property type="match status" value="1"/>
</dbReference>
<protein>
    <recommendedName>
        <fullName evidence="7">Polyribonucleotide nucleotidyltransferase</fullName>
        <ecNumber evidence="7">2.7.7.8</ecNumber>
    </recommendedName>
    <alternativeName>
        <fullName evidence="7">Polynucleotide phosphorylase</fullName>
        <shortName evidence="7">PNPase</shortName>
    </alternativeName>
</protein>
<dbReference type="SUPFAM" id="SSF50249">
    <property type="entry name" value="Nucleic acid-binding proteins"/>
    <property type="match status" value="1"/>
</dbReference>
<dbReference type="NCBIfam" id="TIGR03591">
    <property type="entry name" value="polynuc_phos"/>
    <property type="match status" value="1"/>
</dbReference>
<dbReference type="InterPro" id="IPR015847">
    <property type="entry name" value="ExoRNase_PH_dom2"/>
</dbReference>
<dbReference type="EMBL" id="JAOWKY010000001">
    <property type="protein sequence ID" value="MCV2867222.1"/>
    <property type="molecule type" value="Genomic_DNA"/>
</dbReference>
<evidence type="ECO:0000256" key="7">
    <source>
        <dbReference type="HAMAP-Rule" id="MF_01595"/>
    </source>
</evidence>
<dbReference type="InterPro" id="IPR012162">
    <property type="entry name" value="PNPase"/>
</dbReference>
<keyword evidence="6 7" id="KW-0694">RNA-binding</keyword>
<dbReference type="SUPFAM" id="SSF46915">
    <property type="entry name" value="Polynucleotide phosphorylase/guanosine pentaphosphate synthase (PNPase/GPSI), domain 3"/>
    <property type="match status" value="1"/>
</dbReference>
<dbReference type="HAMAP" id="MF_01595">
    <property type="entry name" value="PNPase"/>
    <property type="match status" value="1"/>
</dbReference>
<dbReference type="InterPro" id="IPR020568">
    <property type="entry name" value="Ribosomal_Su5_D2-typ_SF"/>
</dbReference>
<dbReference type="InterPro" id="IPR004087">
    <property type="entry name" value="KH_dom"/>
</dbReference>
<keyword evidence="4 7" id="KW-0548">Nucleotidyltransferase</keyword>
<dbReference type="EC" id="2.7.7.8" evidence="7"/>
<feature type="binding site" evidence="7">
    <location>
        <position position="490"/>
    </location>
    <ligand>
        <name>Mg(2+)</name>
        <dbReference type="ChEBI" id="CHEBI:18420"/>
    </ligand>
</feature>
<feature type="binding site" evidence="7">
    <location>
        <position position="496"/>
    </location>
    <ligand>
        <name>Mg(2+)</name>
        <dbReference type="ChEBI" id="CHEBI:18420"/>
    </ligand>
</feature>
<dbReference type="CDD" id="cd04472">
    <property type="entry name" value="S1_PNPase"/>
    <property type="match status" value="1"/>
</dbReference>
<gene>
    <name evidence="7 9" type="primary">pnp</name>
    <name evidence="9" type="ORF">OEW28_01095</name>
</gene>
<dbReference type="Pfam" id="PF00575">
    <property type="entry name" value="S1"/>
    <property type="match status" value="1"/>
</dbReference>
<dbReference type="PROSITE" id="PS50084">
    <property type="entry name" value="KH_TYPE_1"/>
    <property type="match status" value="1"/>
</dbReference>
<dbReference type="Pfam" id="PF03726">
    <property type="entry name" value="PNPase"/>
    <property type="match status" value="1"/>
</dbReference>
<comment type="subcellular location">
    <subcellularLocation>
        <location evidence="7">Cytoplasm</location>
    </subcellularLocation>
</comment>
<sequence length="716" mass="77320">MFNVTKKSIQWGQETLSLETGKVARQADGSVIATLGETSVMANVTFAKEAKPGQDFFPLTVHYQEKTYAAGKIPGGFFKREGRPSEKETLTSRLIDRPIRPLFVDGFKNEVLIICTVLSHDLVNDPDIVAMIAASAALTISGVPFMGPIGAARVGFANGEYVLNPEVADMDNLRANPEQRLDLVVAGTKDAVMMVESEAYELSEAEMLGAVKFGHEQMQPVIDLIIDFAEDCAKEPFHFTSPDYSELYAKVKAAGEAQMRDAFAILDKQARTNAIAAAVSAIKASLSEEDLADANLGSAIKKLESSILRGDVVKNGKRIDGRDTKTVRAIDCEVGLLPRTHGSALFTRGETQGLVVTTLGTGEDEQIIDSLHGNFRSNFLLHYNFPPYSVGEVGRFGPPGRREIGHGKLAWRALQAVLPAPTDFPYTIRLVSEITESNGSSSMATVCGSSLSMMDAGVPLKAPVAGVAMGLILEEDGNWAVLTDILGDEDHLGDMDFKVAGTSNGITSLQMDIKVAGITPAIMEQALAQAKDGRMHILAEMSKSLTEGRSEFSAHAPRIETMTIPTDKIREVIGSGGKVIREIVETSGAKVDINDDGVIKIASANADSIKKAYDMIYSIVAEPEEGKIYTGKVVKLVDFGAFVNFFGKRDGLVHVSQIANKRLNHPNEILKEGQEVKVKLLGFDDRGKVRLGMKMVDQETGAEIAPEKKEKEDAAE</sequence>
<dbReference type="InterPro" id="IPR036456">
    <property type="entry name" value="PNPase_PH_RNA-bd_sf"/>
</dbReference>
<keyword evidence="3 7" id="KW-0808">Transferase</keyword>
<comment type="cofactor">
    <cofactor evidence="7">
        <name>Mg(2+)</name>
        <dbReference type="ChEBI" id="CHEBI:18420"/>
    </cofactor>
</comment>
<dbReference type="SMART" id="SM00316">
    <property type="entry name" value="S1"/>
    <property type="match status" value="1"/>
</dbReference>
<feature type="domain" description="S1 motif" evidence="8">
    <location>
        <begin position="626"/>
        <end position="694"/>
    </location>
</feature>
<dbReference type="SMART" id="SM00322">
    <property type="entry name" value="KH"/>
    <property type="match status" value="1"/>
</dbReference>
<dbReference type="InterPro" id="IPR003029">
    <property type="entry name" value="S1_domain"/>
</dbReference>
<dbReference type="InterPro" id="IPR027408">
    <property type="entry name" value="PNPase/RNase_PH_dom_sf"/>
</dbReference>
<keyword evidence="7" id="KW-0479">Metal-binding</keyword>
<dbReference type="InterPro" id="IPR015848">
    <property type="entry name" value="PNPase_PH_RNA-bd_bac/org-type"/>
</dbReference>
<dbReference type="InterPro" id="IPR036612">
    <property type="entry name" value="KH_dom_type_1_sf"/>
</dbReference>